<dbReference type="SUPFAM" id="SSF52540">
    <property type="entry name" value="P-loop containing nucleoside triphosphate hydrolases"/>
    <property type="match status" value="1"/>
</dbReference>
<proteinExistence type="predicted"/>
<keyword evidence="5" id="KW-1185">Reference proteome</keyword>
<dbReference type="PANTHER" id="PTHR46411">
    <property type="entry name" value="FAMILY ATPASE, PUTATIVE-RELATED"/>
    <property type="match status" value="1"/>
</dbReference>
<evidence type="ECO:0000313" key="5">
    <source>
        <dbReference type="Proteomes" id="UP001369815"/>
    </source>
</evidence>
<dbReference type="Pfam" id="PF22942">
    <property type="entry name" value="DUF7025"/>
    <property type="match status" value="1"/>
</dbReference>
<organism evidence="4 5">
    <name type="scientific">Daldinia eschscholtzii</name>
    <dbReference type="NCBI Taxonomy" id="292717"/>
    <lineage>
        <taxon>Eukaryota</taxon>
        <taxon>Fungi</taxon>
        <taxon>Dikarya</taxon>
        <taxon>Ascomycota</taxon>
        <taxon>Pezizomycotina</taxon>
        <taxon>Sordariomycetes</taxon>
        <taxon>Xylariomycetidae</taxon>
        <taxon>Xylariales</taxon>
        <taxon>Hypoxylaceae</taxon>
        <taxon>Daldinia</taxon>
    </lineage>
</organism>
<sequence>MDDSSSTASFEEIGPSHQALGLGEDEHIEKLRALVAKSSVNGGVATDVTEDEVPDICYVLQYKGFGGKLVTLRRSQEPIEIELGGVEEGGDSRKKPIIEIVTRVSISVKKDRSQLDHLPYPRRRQWDPNFDFDMNNEYSCRHPRRRDHDKSPGMNIVQVEKKSMVIHSAHLINALRAVVEYYPDTSLLGDTVTINAPYHILAHHQAALAHYKTNQPEAHDEEYTLTTAKHIDVLLGFLEKTLGSQIREEEKRHNSKIPTATFDNLWLVLKPGDIVYVKYDSQWTPFMISSVVDGSSTNDNSTPYIINCWNISYASERFCRVMHSFDISPFNGEEVIKNLTVIPSRFFRGENGNAVPQEVMAKQVLLGKKTWELSKGPNHMFYNGPLVEKESDFDRDYLTATGGLEGRVIVDNVGFSQYSFEHPERNNLRPRARSPPPNRIPPRKDQLPYFPPRCACSACNKSYSKETLSPFATFQDLDPTSDSAPEIDLYYILLSKIVSGFILRDRRWGNFNVEHLQYVEFDKEAFKYLVLDDEVKLTVRSLIGRFANTHGQVSPWPNDFVKNKGQGRIFLLHGPPGVGKTCTAECVAELTCRPLLSLTSGDLNIDSYNVSI</sequence>
<dbReference type="InterPro" id="IPR054289">
    <property type="entry name" value="DUF7025"/>
</dbReference>
<name>A0AAX6M9J9_9PEZI</name>
<feature type="domain" description="ATPase AAA-type core" evidence="2">
    <location>
        <begin position="571"/>
        <end position="604"/>
    </location>
</feature>
<feature type="region of interest" description="Disordered" evidence="1">
    <location>
        <begin position="423"/>
        <end position="444"/>
    </location>
</feature>
<evidence type="ECO:0008006" key="6">
    <source>
        <dbReference type="Google" id="ProtNLM"/>
    </source>
</evidence>
<dbReference type="GO" id="GO:0016887">
    <property type="term" value="F:ATP hydrolysis activity"/>
    <property type="evidence" value="ECO:0007669"/>
    <property type="project" value="InterPro"/>
</dbReference>
<evidence type="ECO:0000313" key="4">
    <source>
        <dbReference type="EMBL" id="KAK6949134.1"/>
    </source>
</evidence>
<dbReference type="Gene3D" id="3.40.50.300">
    <property type="entry name" value="P-loop containing nucleotide triphosphate hydrolases"/>
    <property type="match status" value="1"/>
</dbReference>
<accession>A0AAX6M9J9</accession>
<dbReference type="InterPro" id="IPR003959">
    <property type="entry name" value="ATPase_AAA_core"/>
</dbReference>
<dbReference type="InterPro" id="IPR027417">
    <property type="entry name" value="P-loop_NTPase"/>
</dbReference>
<dbReference type="GO" id="GO:0005524">
    <property type="term" value="F:ATP binding"/>
    <property type="evidence" value="ECO:0007669"/>
    <property type="project" value="InterPro"/>
</dbReference>
<evidence type="ECO:0000256" key="1">
    <source>
        <dbReference type="SAM" id="MobiDB-lite"/>
    </source>
</evidence>
<protein>
    <recommendedName>
        <fullName evidence="6">ATPase AAA-type core domain-containing protein</fullName>
    </recommendedName>
</protein>
<evidence type="ECO:0000259" key="2">
    <source>
        <dbReference type="Pfam" id="PF00004"/>
    </source>
</evidence>
<feature type="region of interest" description="Disordered" evidence="1">
    <location>
        <begin position="1"/>
        <end position="21"/>
    </location>
</feature>
<dbReference type="Proteomes" id="UP001369815">
    <property type="component" value="Unassembled WGS sequence"/>
</dbReference>
<evidence type="ECO:0000259" key="3">
    <source>
        <dbReference type="Pfam" id="PF22942"/>
    </source>
</evidence>
<dbReference type="EMBL" id="JBANMG010000009">
    <property type="protein sequence ID" value="KAK6949134.1"/>
    <property type="molecule type" value="Genomic_DNA"/>
</dbReference>
<gene>
    <name evidence="4" type="ORF">Daesc_009208</name>
</gene>
<comment type="caution">
    <text evidence="4">The sequence shown here is derived from an EMBL/GenBank/DDBJ whole genome shotgun (WGS) entry which is preliminary data.</text>
</comment>
<feature type="domain" description="DUF7025" evidence="3">
    <location>
        <begin position="252"/>
        <end position="347"/>
    </location>
</feature>
<dbReference type="PANTHER" id="PTHR46411:SF2">
    <property type="entry name" value="AAA+ ATPASE DOMAIN-CONTAINING PROTEIN"/>
    <property type="match status" value="1"/>
</dbReference>
<dbReference type="AlphaFoldDB" id="A0AAX6M9J9"/>
<dbReference type="Pfam" id="PF00004">
    <property type="entry name" value="AAA"/>
    <property type="match status" value="1"/>
</dbReference>
<reference evidence="4 5" key="1">
    <citation type="journal article" date="2024" name="Front Chem Biol">
        <title>Unveiling the potential of Daldinia eschscholtzii MFLUCC 19-0629 through bioactivity and bioinformatics studies for enhanced sustainable agriculture production.</title>
        <authorList>
            <person name="Brooks S."/>
            <person name="Weaver J.A."/>
            <person name="Klomchit A."/>
            <person name="Alharthi S.A."/>
            <person name="Onlamun T."/>
            <person name="Nurani R."/>
            <person name="Vong T.K."/>
            <person name="Alberti F."/>
            <person name="Greco C."/>
        </authorList>
    </citation>
    <scope>NUCLEOTIDE SEQUENCE [LARGE SCALE GENOMIC DNA]</scope>
    <source>
        <strain evidence="4">MFLUCC 19-0629</strain>
    </source>
</reference>